<dbReference type="KEGG" id="tvl:FAZ95_31795"/>
<feature type="domain" description="Pyridoxamine 5'-phosphate oxidase N-terminal" evidence="6">
    <location>
        <begin position="40"/>
        <end position="159"/>
    </location>
</feature>
<dbReference type="InterPro" id="IPR012349">
    <property type="entry name" value="Split_barrel_FMN-bd"/>
</dbReference>
<accession>A0A4P8J1N4</accession>
<comment type="similarity">
    <text evidence="1">Belongs to the pyridoxamine 5'-phosphate oxidase family.</text>
</comment>
<dbReference type="InterPro" id="IPR053451">
    <property type="entry name" value="Phenazine_biosynth_oxidase"/>
</dbReference>
<keyword evidence="9" id="KW-1185">Reference proteome</keyword>
<dbReference type="GO" id="GO:0004733">
    <property type="term" value="F:pyridoxamine phosphate oxidase activity"/>
    <property type="evidence" value="ECO:0007669"/>
    <property type="project" value="UniProtKB-EC"/>
</dbReference>
<evidence type="ECO:0000256" key="3">
    <source>
        <dbReference type="ARBA" id="ARBA00022643"/>
    </source>
</evidence>
<dbReference type="RefSeq" id="WP_137336383.1">
    <property type="nucleotide sequence ID" value="NZ_CP040078.1"/>
</dbReference>
<evidence type="ECO:0000313" key="8">
    <source>
        <dbReference type="EMBL" id="QCP53614.1"/>
    </source>
</evidence>
<dbReference type="Pfam" id="PF10590">
    <property type="entry name" value="PNP_phzG_C"/>
    <property type="match status" value="1"/>
</dbReference>
<dbReference type="OrthoDB" id="9780392at2"/>
<proteinExistence type="inferred from homology"/>
<dbReference type="InterPro" id="IPR011576">
    <property type="entry name" value="Pyridox_Oxase_N"/>
</dbReference>
<evidence type="ECO:0000256" key="2">
    <source>
        <dbReference type="ARBA" id="ARBA00022630"/>
    </source>
</evidence>
<evidence type="ECO:0000256" key="5">
    <source>
        <dbReference type="PIRSR" id="PIRSR000190-2"/>
    </source>
</evidence>
<keyword evidence="3 5" id="KW-0288">FMN</keyword>
<keyword evidence="2" id="KW-0285">Flavoprotein</keyword>
<dbReference type="InterPro" id="IPR000659">
    <property type="entry name" value="Pyridox_Oxase"/>
</dbReference>
<name>A0A4P8J1N4_9BURK</name>
<evidence type="ECO:0000256" key="4">
    <source>
        <dbReference type="ARBA" id="ARBA00023002"/>
    </source>
</evidence>
<feature type="domain" description="Pyridoxine 5'-phosphate oxidase dimerisation C-terminal" evidence="7">
    <location>
        <begin position="174"/>
        <end position="212"/>
    </location>
</feature>
<dbReference type="EMBL" id="CP040078">
    <property type="protein sequence ID" value="QCP53614.1"/>
    <property type="molecule type" value="Genomic_DNA"/>
</dbReference>
<feature type="binding site" evidence="5">
    <location>
        <position position="185"/>
    </location>
    <ligand>
        <name>FMN</name>
        <dbReference type="ChEBI" id="CHEBI:58210"/>
    </ligand>
</feature>
<evidence type="ECO:0000259" key="6">
    <source>
        <dbReference type="Pfam" id="PF01243"/>
    </source>
</evidence>
<keyword evidence="4 8" id="KW-0560">Oxidoreductase</keyword>
<feature type="binding site" evidence="5">
    <location>
        <position position="195"/>
    </location>
    <ligand>
        <name>FMN</name>
        <dbReference type="ChEBI" id="CHEBI:58210"/>
    </ligand>
</feature>
<feature type="binding site" evidence="5">
    <location>
        <position position="85"/>
    </location>
    <ligand>
        <name>FMN</name>
        <dbReference type="ChEBI" id="CHEBI:58210"/>
    </ligand>
</feature>
<dbReference type="NCBIfam" id="NF038138">
    <property type="entry name" value="phena_PhzG"/>
    <property type="match status" value="1"/>
</dbReference>
<dbReference type="GO" id="GO:0010181">
    <property type="term" value="F:FMN binding"/>
    <property type="evidence" value="ECO:0007669"/>
    <property type="project" value="InterPro"/>
</dbReference>
<dbReference type="Gene3D" id="2.30.110.10">
    <property type="entry name" value="Electron Transport, Fmn-binding Protein, Chain A"/>
    <property type="match status" value="1"/>
</dbReference>
<dbReference type="PIRSF" id="PIRSF000190">
    <property type="entry name" value="Pyd_amn-ph_oxd"/>
    <property type="match status" value="1"/>
</dbReference>
<evidence type="ECO:0000313" key="9">
    <source>
        <dbReference type="Proteomes" id="UP000298656"/>
    </source>
</evidence>
<gene>
    <name evidence="8" type="ORF">FAZ95_31795</name>
</gene>
<reference evidence="8 9" key="1">
    <citation type="submission" date="2019-05" db="EMBL/GenBank/DDBJ databases">
        <title>Burkholderia sp. DHOD12, isolated from subtropical forest soil.</title>
        <authorList>
            <person name="Gao Z.-H."/>
            <person name="Qiu L.-H."/>
        </authorList>
    </citation>
    <scope>NUCLEOTIDE SEQUENCE [LARGE SCALE GENOMIC DNA]</scope>
    <source>
        <strain evidence="8 9">DHOD12</strain>
    </source>
</reference>
<sequence length="212" mass="23681">MNTSRFESLTGRVDVLFPEYDDPPSEPITLLRRWLAAADAARVREPKALALATATADGRSSTRIIAFSSIDDRGLIFCTHSTSRKGRELSATGWASGVLYWRETGQQIMISGPAIPLEPSENDALWFGRSVPMHAMSSVSHQSDVLVDREALLAKADELLALGVALPRPPRFVAYRLEPHEMEFWAASSDRLHRRLKYERQGNAWKATHLQP</sequence>
<evidence type="ECO:0000256" key="1">
    <source>
        <dbReference type="ARBA" id="ARBA00007301"/>
    </source>
</evidence>
<dbReference type="GO" id="GO:0008615">
    <property type="term" value="P:pyridoxine biosynthetic process"/>
    <property type="evidence" value="ECO:0007669"/>
    <property type="project" value="InterPro"/>
</dbReference>
<dbReference type="InterPro" id="IPR019576">
    <property type="entry name" value="Pyridoxamine_oxidase_dimer_C"/>
</dbReference>
<dbReference type="AlphaFoldDB" id="A0A4P8J1N4"/>
<protein>
    <submittedName>
        <fullName evidence="8">Pyridoxal 5'-phosphate synthase</fullName>
        <ecNumber evidence="8">1.4.3.5</ecNumber>
    </submittedName>
</protein>
<organism evidence="8 9">
    <name type="scientific">Trinickia violacea</name>
    <dbReference type="NCBI Taxonomy" id="2571746"/>
    <lineage>
        <taxon>Bacteria</taxon>
        <taxon>Pseudomonadati</taxon>
        <taxon>Pseudomonadota</taxon>
        <taxon>Betaproteobacteria</taxon>
        <taxon>Burkholderiales</taxon>
        <taxon>Burkholderiaceae</taxon>
        <taxon>Trinickia</taxon>
    </lineage>
</organism>
<feature type="binding site" evidence="5">
    <location>
        <position position="84"/>
    </location>
    <ligand>
        <name>FMN</name>
        <dbReference type="ChEBI" id="CHEBI:58210"/>
    </ligand>
</feature>
<dbReference type="SUPFAM" id="SSF50475">
    <property type="entry name" value="FMN-binding split barrel"/>
    <property type="match status" value="1"/>
</dbReference>
<feature type="binding site" evidence="5">
    <location>
        <begin position="142"/>
        <end position="143"/>
    </location>
    <ligand>
        <name>FMN</name>
        <dbReference type="ChEBI" id="CHEBI:58210"/>
    </ligand>
</feature>
<dbReference type="PANTHER" id="PTHR10851:SF0">
    <property type="entry name" value="PYRIDOXINE-5'-PHOSPHATE OXIDASE"/>
    <property type="match status" value="1"/>
</dbReference>
<dbReference type="NCBIfam" id="NF004231">
    <property type="entry name" value="PRK05679.1"/>
    <property type="match status" value="1"/>
</dbReference>
<evidence type="ECO:0000259" key="7">
    <source>
        <dbReference type="Pfam" id="PF10590"/>
    </source>
</evidence>
<comment type="cofactor">
    <cofactor evidence="5">
        <name>FMN</name>
        <dbReference type="ChEBI" id="CHEBI:58210"/>
    </cofactor>
    <text evidence="5">Binds 1 FMN per subunit.</text>
</comment>
<dbReference type="Proteomes" id="UP000298656">
    <property type="component" value="Chromosome 2"/>
</dbReference>
<dbReference type="Pfam" id="PF01243">
    <property type="entry name" value="PNPOx_N"/>
    <property type="match status" value="1"/>
</dbReference>
<dbReference type="PANTHER" id="PTHR10851">
    <property type="entry name" value="PYRIDOXINE-5-PHOSPHATE OXIDASE"/>
    <property type="match status" value="1"/>
</dbReference>
<dbReference type="EC" id="1.4.3.5" evidence="8"/>
<feature type="binding site" evidence="5">
    <location>
        <position position="107"/>
    </location>
    <ligand>
        <name>FMN</name>
        <dbReference type="ChEBI" id="CHEBI:58210"/>
    </ligand>
</feature>